<evidence type="ECO:0000313" key="4">
    <source>
        <dbReference type="EMBL" id="CAI4012313.1"/>
    </source>
</evidence>
<evidence type="ECO:0000256" key="3">
    <source>
        <dbReference type="SAM" id="MobiDB-lite"/>
    </source>
</evidence>
<name>A0A9P1GGJ6_9DINO</name>
<organism evidence="4">
    <name type="scientific">Cladocopium goreaui</name>
    <dbReference type="NCBI Taxonomy" id="2562237"/>
    <lineage>
        <taxon>Eukaryota</taxon>
        <taxon>Sar</taxon>
        <taxon>Alveolata</taxon>
        <taxon>Dinophyceae</taxon>
        <taxon>Suessiales</taxon>
        <taxon>Symbiodiniaceae</taxon>
        <taxon>Cladocopium</taxon>
    </lineage>
</organism>
<gene>
    <name evidence="4" type="ORF">C1SCF055_LOCUS37384</name>
</gene>
<reference evidence="4" key="1">
    <citation type="submission" date="2022-10" db="EMBL/GenBank/DDBJ databases">
        <authorList>
            <person name="Chen Y."/>
            <person name="Dougan E. K."/>
            <person name="Chan C."/>
            <person name="Rhodes N."/>
            <person name="Thang M."/>
        </authorList>
    </citation>
    <scope>NUCLEOTIDE SEQUENCE</scope>
</reference>
<dbReference type="PANTHER" id="PTHR47363">
    <property type="entry name" value="GLUCOKINASE"/>
    <property type="match status" value="1"/>
</dbReference>
<dbReference type="Gene3D" id="3.40.367.20">
    <property type="match status" value="1"/>
</dbReference>
<evidence type="ECO:0000256" key="2">
    <source>
        <dbReference type="ARBA" id="ARBA00022777"/>
    </source>
</evidence>
<dbReference type="GO" id="GO:0005536">
    <property type="term" value="F:D-glucose binding"/>
    <property type="evidence" value="ECO:0007669"/>
    <property type="project" value="InterPro"/>
</dbReference>
<evidence type="ECO:0000313" key="5">
    <source>
        <dbReference type="EMBL" id="CAL4799625.1"/>
    </source>
</evidence>
<dbReference type="InterPro" id="IPR043129">
    <property type="entry name" value="ATPase_NBD"/>
</dbReference>
<evidence type="ECO:0000256" key="1">
    <source>
        <dbReference type="ARBA" id="ARBA00022679"/>
    </source>
</evidence>
<feature type="region of interest" description="Disordered" evidence="3">
    <location>
        <begin position="1"/>
        <end position="25"/>
    </location>
</feature>
<keyword evidence="1" id="KW-0808">Transferase</keyword>
<dbReference type="InterPro" id="IPR009858">
    <property type="entry name" value="DUF1415"/>
</dbReference>
<comment type="caution">
    <text evidence="4">The sequence shown here is derived from an EMBL/GenBank/DDBJ whole genome shotgun (WGS) entry which is preliminary data.</text>
</comment>
<proteinExistence type="predicted"/>
<protein>
    <submittedName>
        <fullName evidence="5">Glucokinase (Glucose kinase)</fullName>
    </submittedName>
</protein>
<dbReference type="EMBL" id="CAMXCT010005423">
    <property type="protein sequence ID" value="CAI4012313.1"/>
    <property type="molecule type" value="Genomic_DNA"/>
</dbReference>
<reference evidence="5 6" key="2">
    <citation type="submission" date="2024-05" db="EMBL/GenBank/DDBJ databases">
        <authorList>
            <person name="Chen Y."/>
            <person name="Shah S."/>
            <person name="Dougan E. K."/>
            <person name="Thang M."/>
            <person name="Chan C."/>
        </authorList>
    </citation>
    <scope>NUCLEOTIDE SEQUENCE [LARGE SCALE GENOMIC DNA]</scope>
</reference>
<dbReference type="GO" id="GO:0005524">
    <property type="term" value="F:ATP binding"/>
    <property type="evidence" value="ECO:0007669"/>
    <property type="project" value="InterPro"/>
</dbReference>
<dbReference type="GO" id="GO:0006096">
    <property type="term" value="P:glycolytic process"/>
    <property type="evidence" value="ECO:0007669"/>
    <property type="project" value="InterPro"/>
</dbReference>
<dbReference type="InterPro" id="IPR003836">
    <property type="entry name" value="Glucokinase"/>
</dbReference>
<dbReference type="Proteomes" id="UP001152797">
    <property type="component" value="Unassembled WGS sequence"/>
</dbReference>
<keyword evidence="2" id="KW-0418">Kinase</keyword>
<dbReference type="PANTHER" id="PTHR47363:SF1">
    <property type="entry name" value="GLUCOKINASE"/>
    <property type="match status" value="1"/>
</dbReference>
<dbReference type="SUPFAM" id="SSF53067">
    <property type="entry name" value="Actin-like ATPase domain"/>
    <property type="match status" value="1"/>
</dbReference>
<dbReference type="Gene3D" id="3.30.420.40">
    <property type="match status" value="1"/>
</dbReference>
<dbReference type="AlphaFoldDB" id="A0A9P1GGJ6"/>
<feature type="compositionally biased region" description="Basic and acidic residues" evidence="3">
    <location>
        <begin position="8"/>
        <end position="25"/>
    </location>
</feature>
<dbReference type="Pfam" id="PF07209">
    <property type="entry name" value="DUF1415"/>
    <property type="match status" value="1"/>
</dbReference>
<accession>A0A9P1GGJ6</accession>
<dbReference type="EMBL" id="CAMXCT020005423">
    <property type="protein sequence ID" value="CAL1165688.1"/>
    <property type="molecule type" value="Genomic_DNA"/>
</dbReference>
<dbReference type="GO" id="GO:0004340">
    <property type="term" value="F:glucokinase activity"/>
    <property type="evidence" value="ECO:0007669"/>
    <property type="project" value="InterPro"/>
</dbReference>
<sequence length="628" mass="68949">MGSGAGKHKYEVKDPSGAKTVHVEPKDETAPKFMRSLSPLPEEPMLLCADVGGTNTRLHLFKVPDTTTAVVPDSCMVYQAKYSNVQYDSFTEVAMEFLDAAKRNTKGLGMSAPYLGCFAVAGVVVDNKCNLVNLGWKMDGNQIAKDLGMRVVYLMNDFEAQGYGILTLEPQKDCDVLQDAPLLPGAPIALLGAGTGLGQAFMTTGENGDYEVWPSEGGHKEFAPRQEGSQNLQSEMMKYLQIRFSAKSRISVERIVSGRGIANIYQFMAWKFPDKINKEIHQLFSNGARKDGTVGPVHDPAVIVEAARSGSCELCLKTMDLFTGAYGSEAGVMALKFMPFGGLFVTGGVSAKTRDFILGEKGTAHNFMDSFNDKGRVSTMLKRVPVFLVRGEDMGERGVKLKAMRMFAEALQRRNLKGKMHVTPWKRLACRRLRPRCFSARVEATKRWLDSIVIGEKLCPFAAAVKEDQKLRVLASEAKDVMALAKEVAMEAEMLVDGLNGQPGAPETTLLVLDPSQSFCATWQSFVQTSWTLQQEAIHAPGFSELLQIVLFHPQAVHSVYAEGPPDPADFTIRAPFPTVHLLREADVMKAVTSYPDTAQIPARNKAKLRSRGLAFCEERWSVVAGKI</sequence>
<evidence type="ECO:0000313" key="6">
    <source>
        <dbReference type="Proteomes" id="UP001152797"/>
    </source>
</evidence>
<dbReference type="OrthoDB" id="10251652at2759"/>
<dbReference type="CDD" id="cd24008">
    <property type="entry name" value="ASKHA_NBD_GLK"/>
    <property type="match status" value="1"/>
</dbReference>
<keyword evidence="6" id="KW-1185">Reference proteome</keyword>
<dbReference type="EMBL" id="CAMXCT030005423">
    <property type="protein sequence ID" value="CAL4799625.1"/>
    <property type="molecule type" value="Genomic_DNA"/>
</dbReference>
<dbReference type="Pfam" id="PF02685">
    <property type="entry name" value="Glucokinase"/>
    <property type="match status" value="1"/>
</dbReference>
<dbReference type="NCBIfam" id="TIGR00749">
    <property type="entry name" value="glk"/>
    <property type="match status" value="1"/>
</dbReference>